<dbReference type="EMBL" id="CP038491">
    <property type="protein sequence ID" value="QFZ30483.1"/>
    <property type="molecule type" value="Genomic_DNA"/>
</dbReference>
<keyword evidence="2" id="KW-1185">Reference proteome</keyword>
<dbReference type="Proteomes" id="UP000326582">
    <property type="component" value="Chromosome 8"/>
</dbReference>
<accession>A0ACD0WSD5</accession>
<proteinExistence type="predicted"/>
<reference evidence="2" key="1">
    <citation type="journal article" date="2019" name="MBio">
        <title>Comparative genomics for the elucidation of multidrug resistance (MDR) in Candida lusitaniae.</title>
        <authorList>
            <person name="Kannan A."/>
            <person name="Asner S.A."/>
            <person name="Trachsel E."/>
            <person name="Kelly S."/>
            <person name="Parker J."/>
            <person name="Sanglard D."/>
        </authorList>
    </citation>
    <scope>NUCLEOTIDE SEQUENCE [LARGE SCALE GENOMIC DNA]</scope>
    <source>
        <strain evidence="2">P1</strain>
    </source>
</reference>
<gene>
    <name evidence="1" type="ORF">EJF14_80202</name>
</gene>
<sequence>MLERNSARFQFMLVLI</sequence>
<evidence type="ECO:0000313" key="2">
    <source>
        <dbReference type="Proteomes" id="UP000326582"/>
    </source>
</evidence>
<name>A0ACD0WSD5_CLALS</name>
<protein>
    <submittedName>
        <fullName evidence="1">Uncharacterized protein</fullName>
    </submittedName>
</protein>
<evidence type="ECO:0000313" key="1">
    <source>
        <dbReference type="EMBL" id="QFZ30483.1"/>
    </source>
</evidence>
<organism evidence="1 2">
    <name type="scientific">Clavispora lusitaniae</name>
    <name type="common">Candida lusitaniae</name>
    <dbReference type="NCBI Taxonomy" id="36911"/>
    <lineage>
        <taxon>Eukaryota</taxon>
        <taxon>Fungi</taxon>
        <taxon>Dikarya</taxon>
        <taxon>Ascomycota</taxon>
        <taxon>Saccharomycotina</taxon>
        <taxon>Pichiomycetes</taxon>
        <taxon>Metschnikowiaceae</taxon>
        <taxon>Clavispora</taxon>
    </lineage>
</organism>